<protein>
    <recommendedName>
        <fullName evidence="4">YgjV family protein</fullName>
    </recommendedName>
</protein>
<sequence>MQTDQIAIAILGILAVWTSQSRSDVVRRWACIFGLLGQPLWFYTSWSAEDWGLFAMNVLYALAWMRGLWVYWFRPARRRAKSELGVIQLAPEARK</sequence>
<evidence type="ECO:0000313" key="3">
    <source>
        <dbReference type="Proteomes" id="UP000515811"/>
    </source>
</evidence>
<feature type="transmembrane region" description="Helical" evidence="1">
    <location>
        <begin position="51"/>
        <end position="72"/>
    </location>
</feature>
<keyword evidence="3" id="KW-1185">Reference proteome</keyword>
<name>A0A7G9RJB1_9BURK</name>
<reference evidence="2 3" key="1">
    <citation type="submission" date="2020-08" db="EMBL/GenBank/DDBJ databases">
        <title>Genome sequence of Diaphorobacter ruginosibacter DSM 27467T.</title>
        <authorList>
            <person name="Hyun D.-W."/>
            <person name="Bae J.-W."/>
        </authorList>
    </citation>
    <scope>NUCLEOTIDE SEQUENCE [LARGE SCALE GENOMIC DNA]</scope>
    <source>
        <strain evidence="2 3">DSM 27467</strain>
    </source>
</reference>
<evidence type="ECO:0008006" key="4">
    <source>
        <dbReference type="Google" id="ProtNLM"/>
    </source>
</evidence>
<dbReference type="Proteomes" id="UP000515811">
    <property type="component" value="Chromosome"/>
</dbReference>
<accession>A0A7G9RJB1</accession>
<proteinExistence type="predicted"/>
<dbReference type="AlphaFoldDB" id="A0A7G9RJB1"/>
<evidence type="ECO:0000256" key="1">
    <source>
        <dbReference type="SAM" id="Phobius"/>
    </source>
</evidence>
<dbReference type="EMBL" id="CP060714">
    <property type="protein sequence ID" value="QNN55686.1"/>
    <property type="molecule type" value="Genomic_DNA"/>
</dbReference>
<keyword evidence="1" id="KW-0472">Membrane</keyword>
<evidence type="ECO:0000313" key="2">
    <source>
        <dbReference type="EMBL" id="QNN55686.1"/>
    </source>
</evidence>
<organism evidence="2 3">
    <name type="scientific">Diaphorobacter ruginosibacter</name>
    <dbReference type="NCBI Taxonomy" id="1715720"/>
    <lineage>
        <taxon>Bacteria</taxon>
        <taxon>Pseudomonadati</taxon>
        <taxon>Pseudomonadota</taxon>
        <taxon>Betaproteobacteria</taxon>
        <taxon>Burkholderiales</taxon>
        <taxon>Comamonadaceae</taxon>
        <taxon>Diaphorobacter</taxon>
    </lineage>
</organism>
<keyword evidence="1" id="KW-0812">Transmembrane</keyword>
<gene>
    <name evidence="2" type="ORF">H9K76_13710</name>
</gene>
<dbReference type="RefSeq" id="WP_187595959.1">
    <property type="nucleotide sequence ID" value="NZ_CP060714.1"/>
</dbReference>
<keyword evidence="1" id="KW-1133">Transmembrane helix</keyword>
<dbReference type="KEGG" id="drg:H9K76_13710"/>